<dbReference type="PANTHER" id="PTHR15108">
    <property type="entry name" value="N-ACYLGLUCOSAMINE-2-EPIMERASE"/>
    <property type="match status" value="1"/>
</dbReference>
<dbReference type="GO" id="GO:0005975">
    <property type="term" value="P:carbohydrate metabolic process"/>
    <property type="evidence" value="ECO:0007669"/>
    <property type="project" value="InterPro"/>
</dbReference>
<dbReference type="Pfam" id="PF07221">
    <property type="entry name" value="GlcNAc_2-epim"/>
    <property type="match status" value="1"/>
</dbReference>
<dbReference type="GO" id="GO:0016853">
    <property type="term" value="F:isomerase activity"/>
    <property type="evidence" value="ECO:0007669"/>
    <property type="project" value="UniProtKB-KW"/>
</dbReference>
<evidence type="ECO:0000313" key="4">
    <source>
        <dbReference type="Proteomes" id="UP000474967"/>
    </source>
</evidence>
<dbReference type="InterPro" id="IPR012341">
    <property type="entry name" value="6hp_glycosidase-like_sf"/>
</dbReference>
<comment type="similarity">
    <text evidence="1">Belongs to the N-acylglucosamine 2-epimerase family.</text>
</comment>
<dbReference type="InterPro" id="IPR008928">
    <property type="entry name" value="6-hairpin_glycosidase_sf"/>
</dbReference>
<comment type="caution">
    <text evidence="3">The sequence shown here is derived from an EMBL/GenBank/DDBJ whole genome shotgun (WGS) entry which is preliminary data.</text>
</comment>
<dbReference type="SUPFAM" id="SSF48208">
    <property type="entry name" value="Six-hairpin glycosidases"/>
    <property type="match status" value="1"/>
</dbReference>
<dbReference type="InterPro" id="IPR010819">
    <property type="entry name" value="AGE/CE"/>
</dbReference>
<sequence length="413" mass="45820">MMHSTRPGSPQYLRAEGERLLAFARNARLPEWGYGWLDSDGSPMADDTVHTYLTARMTHVFSLAVLLGHEWAAEYADHGIAALTGPLHDDRHGGWYTATDRAGRPLTDEKAAYPHTFVLLAAASATSAGRPGAAELLAQALGVIERRFREPESGLLRERWDRSWSSLDTYRGGNSNMHAVEALLAASDATGDPALADRALEIAAFLVNSVARNTDWRIVEHFDSNWSPALRYNEQHPADPFRPFGSTVGHGIEWSRLLLHMRAARPDADWLLPAARQLFARAQRDGWNADGHEGFLYTVDWEGRPVVTERLHWVLAEALGATAAMHQVTGNEAYRLRYDEWWHWAEDHFIDRGAGSWHHELDATGHPASTVKKGKADVYHAFQATLLPRLPLTASLASAIRSSRAVAALQPPS</sequence>
<dbReference type="EMBL" id="JAAGWY010000001">
    <property type="protein sequence ID" value="NEN05360.1"/>
    <property type="molecule type" value="Genomic_DNA"/>
</dbReference>
<protein>
    <submittedName>
        <fullName evidence="3">AGE family epimerase/isomerase</fullName>
    </submittedName>
</protein>
<evidence type="ECO:0000313" key="3">
    <source>
        <dbReference type="EMBL" id="NEN05360.1"/>
    </source>
</evidence>
<dbReference type="Proteomes" id="UP000474967">
    <property type="component" value="Unassembled WGS sequence"/>
</dbReference>
<accession>A0A6L9XVA3</accession>
<reference evidence="3 4" key="1">
    <citation type="journal article" date="2014" name="J. Microbiol.">
        <title>Diaminobutyricibacter tongyongensis gen. nov., sp. nov. and Homoserinibacter gongjuensis gen. nov., sp. nov. belong to the family Microbacteriaceae.</title>
        <authorList>
            <person name="Kim S.J."/>
            <person name="Ahn J.H."/>
            <person name="Weon H.Y."/>
            <person name="Hamada M."/>
            <person name="Suzuki K."/>
            <person name="Kwon S.W."/>
        </authorList>
    </citation>
    <scope>NUCLEOTIDE SEQUENCE [LARGE SCALE GENOMIC DNA]</scope>
    <source>
        <strain evidence="3 4">NBRC 108724</strain>
    </source>
</reference>
<evidence type="ECO:0000256" key="1">
    <source>
        <dbReference type="ARBA" id="ARBA00008558"/>
    </source>
</evidence>
<name>A0A6L9XVA3_9MICO</name>
<evidence type="ECO:0000256" key="2">
    <source>
        <dbReference type="ARBA" id="ARBA00023235"/>
    </source>
</evidence>
<organism evidence="3 4">
    <name type="scientific">Leifsonia tongyongensis</name>
    <dbReference type="NCBI Taxonomy" id="1268043"/>
    <lineage>
        <taxon>Bacteria</taxon>
        <taxon>Bacillati</taxon>
        <taxon>Actinomycetota</taxon>
        <taxon>Actinomycetes</taxon>
        <taxon>Micrococcales</taxon>
        <taxon>Microbacteriaceae</taxon>
        <taxon>Leifsonia</taxon>
    </lineage>
</organism>
<proteinExistence type="inferred from homology"/>
<keyword evidence="4" id="KW-1185">Reference proteome</keyword>
<keyword evidence="2 3" id="KW-0413">Isomerase</keyword>
<gene>
    <name evidence="3" type="ORF">G3T36_05695</name>
</gene>
<dbReference type="AlphaFoldDB" id="A0A6L9XVA3"/>
<dbReference type="Gene3D" id="1.50.10.10">
    <property type="match status" value="1"/>
</dbReference>
<dbReference type="RefSeq" id="WP_163288586.1">
    <property type="nucleotide sequence ID" value="NZ_JAAGWY010000001.1"/>
</dbReference>